<keyword evidence="1" id="KW-0732">Signal</keyword>
<accession>A0A160MIE4</accession>
<dbReference type="KEGG" id="bon:A361_28890"/>
<feature type="chain" id="PRO_5007817438" evidence="1">
    <location>
        <begin position="27"/>
        <end position="116"/>
    </location>
</feature>
<feature type="signal peptide" evidence="1">
    <location>
        <begin position="1"/>
        <end position="26"/>
    </location>
</feature>
<protein>
    <submittedName>
        <fullName evidence="2">Uncharacterized protein</fullName>
    </submittedName>
</protein>
<dbReference type="Proteomes" id="UP000077856">
    <property type="component" value="Plasmid pBO1"/>
</dbReference>
<reference evidence="2 3" key="1">
    <citation type="submission" date="2016-04" db="EMBL/GenBank/DDBJ databases">
        <title>Complete genome sequence of Bacillus oceanisediminis strain 2691.</title>
        <authorList>
            <person name="Jeong H."/>
            <person name="Kim H.J."/>
            <person name="Lee D.-W."/>
        </authorList>
    </citation>
    <scope>NUCLEOTIDE SEQUENCE [LARGE SCALE GENOMIC DNA]</scope>
    <source>
        <strain evidence="2 3">2691</strain>
        <plasmid evidence="3">pbo1</plasmid>
    </source>
</reference>
<evidence type="ECO:0000313" key="3">
    <source>
        <dbReference type="Proteomes" id="UP000077856"/>
    </source>
</evidence>
<organism evidence="2 3">
    <name type="scientific">Cytobacillus oceanisediminis 2691</name>
    <dbReference type="NCBI Taxonomy" id="1196031"/>
    <lineage>
        <taxon>Bacteria</taxon>
        <taxon>Bacillati</taxon>
        <taxon>Bacillota</taxon>
        <taxon>Bacilli</taxon>
        <taxon>Bacillales</taxon>
        <taxon>Bacillaceae</taxon>
        <taxon>Cytobacillus</taxon>
    </lineage>
</organism>
<gene>
    <name evidence="2" type="ORF">A361_28890</name>
</gene>
<evidence type="ECO:0000256" key="1">
    <source>
        <dbReference type="SAM" id="SignalP"/>
    </source>
</evidence>
<dbReference type="RefSeq" id="WP_019379905.1">
    <property type="nucleotide sequence ID" value="NZ_CP015507.1"/>
</dbReference>
<dbReference type="AlphaFoldDB" id="A0A160MIE4"/>
<name>A0A160MIE4_9BACI</name>
<sequence length="116" mass="12907">MKKSLKLVSFAFAASLCLNVPTGAGASTISTSPSPDRLITESTTLAAARKYFRLESMTYTGRYKYYSVTDNGVQYRGYLTSDGSHMGGIYIYYGYLYPYPDPYPVPAVIRPELLEE</sequence>
<dbReference type="EMBL" id="CP015507">
    <property type="protein sequence ID" value="AND43180.1"/>
    <property type="molecule type" value="Genomic_DNA"/>
</dbReference>
<evidence type="ECO:0000313" key="2">
    <source>
        <dbReference type="EMBL" id="AND43180.1"/>
    </source>
</evidence>
<geneLocation type="plasmid" evidence="3">
    <name>pbo1</name>
</geneLocation>
<proteinExistence type="predicted"/>
<keyword evidence="2" id="KW-0614">Plasmid</keyword>